<dbReference type="PRINTS" id="PR00032">
    <property type="entry name" value="HTHARAC"/>
</dbReference>
<organism evidence="11 12">
    <name type="scientific">Candidatus Vagococcus giribetii</name>
    <dbReference type="NCBI Taxonomy" id="2230876"/>
    <lineage>
        <taxon>Bacteria</taxon>
        <taxon>Bacillati</taxon>
        <taxon>Bacillota</taxon>
        <taxon>Bacilli</taxon>
        <taxon>Lactobacillales</taxon>
        <taxon>Enterococcaceae</taxon>
        <taxon>Vagococcus</taxon>
    </lineage>
</organism>
<evidence type="ECO:0000259" key="10">
    <source>
        <dbReference type="PROSITE" id="PS50110"/>
    </source>
</evidence>
<dbReference type="Proteomes" id="UP000664857">
    <property type="component" value="Unassembled WGS sequence"/>
</dbReference>
<evidence type="ECO:0000313" key="11">
    <source>
        <dbReference type="EMBL" id="MBO0477847.1"/>
    </source>
</evidence>
<keyword evidence="5" id="KW-0805">Transcription regulation</keyword>
<evidence type="ECO:0000256" key="1">
    <source>
        <dbReference type="ARBA" id="ARBA00004496"/>
    </source>
</evidence>
<evidence type="ECO:0000313" key="12">
    <source>
        <dbReference type="Proteomes" id="UP000664857"/>
    </source>
</evidence>
<proteinExistence type="predicted"/>
<dbReference type="PROSITE" id="PS50110">
    <property type="entry name" value="RESPONSE_REGULATORY"/>
    <property type="match status" value="1"/>
</dbReference>
<keyword evidence="4" id="KW-0902">Two-component regulatory system</keyword>
<dbReference type="InterPro" id="IPR009057">
    <property type="entry name" value="Homeodomain-like_sf"/>
</dbReference>
<comment type="caution">
    <text evidence="11">The sequence shown here is derived from an EMBL/GenBank/DDBJ whole genome shotgun (WGS) entry which is preliminary data.</text>
</comment>
<dbReference type="PANTHER" id="PTHR42713">
    <property type="entry name" value="HISTIDINE KINASE-RELATED"/>
    <property type="match status" value="1"/>
</dbReference>
<dbReference type="PROSITE" id="PS00041">
    <property type="entry name" value="HTH_ARAC_FAMILY_1"/>
    <property type="match status" value="1"/>
</dbReference>
<keyword evidence="7" id="KW-0804">Transcription</keyword>
<dbReference type="CDD" id="cd17536">
    <property type="entry name" value="REC_YesN-like"/>
    <property type="match status" value="1"/>
</dbReference>
<dbReference type="InterPro" id="IPR011006">
    <property type="entry name" value="CheY-like_superfamily"/>
</dbReference>
<evidence type="ECO:0000256" key="6">
    <source>
        <dbReference type="ARBA" id="ARBA00023125"/>
    </source>
</evidence>
<evidence type="ECO:0000256" key="7">
    <source>
        <dbReference type="ARBA" id="ARBA00023163"/>
    </source>
</evidence>
<dbReference type="SUPFAM" id="SSF46689">
    <property type="entry name" value="Homeodomain-like"/>
    <property type="match status" value="2"/>
</dbReference>
<evidence type="ECO:0000256" key="2">
    <source>
        <dbReference type="ARBA" id="ARBA00022490"/>
    </source>
</evidence>
<dbReference type="Pfam" id="PF12833">
    <property type="entry name" value="HTH_18"/>
    <property type="match status" value="1"/>
</dbReference>
<reference evidence="11 12" key="1">
    <citation type="submission" date="2021-03" db="EMBL/GenBank/DDBJ databases">
        <title>Enterococcal diversity collection.</title>
        <authorList>
            <person name="Gilmore M.S."/>
            <person name="Schwartzman J."/>
            <person name="Van Tyne D."/>
            <person name="Martin M."/>
            <person name="Earl A.M."/>
            <person name="Manson A.L."/>
            <person name="Straub T."/>
            <person name="Salamzade R."/>
            <person name="Saavedra J."/>
            <person name="Lebreton F."/>
            <person name="Prichula J."/>
            <person name="Schaufler K."/>
            <person name="Gaca A."/>
            <person name="Sgardioli B."/>
            <person name="Wagenaar J."/>
            <person name="Strong T."/>
        </authorList>
    </citation>
    <scope>NUCLEOTIDE SEQUENCE [LARGE SCALE GENOMIC DNA]</scope>
    <source>
        <strain evidence="11 12">DIV0080</strain>
    </source>
</reference>
<evidence type="ECO:0000256" key="5">
    <source>
        <dbReference type="ARBA" id="ARBA00023015"/>
    </source>
</evidence>
<keyword evidence="3 8" id="KW-0597">Phosphoprotein</keyword>
<dbReference type="Gene3D" id="3.40.50.2300">
    <property type="match status" value="1"/>
</dbReference>
<protein>
    <submittedName>
        <fullName evidence="11">Response regulator transcription factor</fullName>
    </submittedName>
</protein>
<dbReference type="RefSeq" id="WP_206968184.1">
    <property type="nucleotide sequence ID" value="NZ_JAFLVX010000037.1"/>
</dbReference>
<dbReference type="SMART" id="SM00448">
    <property type="entry name" value="REC"/>
    <property type="match status" value="1"/>
</dbReference>
<dbReference type="InterPro" id="IPR051552">
    <property type="entry name" value="HptR"/>
</dbReference>
<dbReference type="SUPFAM" id="SSF52172">
    <property type="entry name" value="CheY-like"/>
    <property type="match status" value="1"/>
</dbReference>
<dbReference type="Pfam" id="PF00072">
    <property type="entry name" value="Response_reg"/>
    <property type="match status" value="1"/>
</dbReference>
<evidence type="ECO:0000259" key="9">
    <source>
        <dbReference type="PROSITE" id="PS01124"/>
    </source>
</evidence>
<feature type="modified residue" description="4-aspartylphosphate" evidence="8">
    <location>
        <position position="58"/>
    </location>
</feature>
<sequence>MMNLKTILIVDDEKSIRDGLKVLVPWEEHGFHIIGEATNGREALVIIHEQQPDIVITDLIMPEYNGLELSETIQQQYPDTQFLVLSSYDDFPYVTEAFKNGAIDYLLKPTLTADKLLAILKRIAKKTTKKELFFAEEDRLSQHLNRYLSGYPIEEEYLLTQYFDQPNYYLIYTNLLWYQNKQQVTAYLKQTLLKKVALKELFYLIETTECGLIFTSHLPYELLHIELTDTLRALKRIEPDLFFVLSPVTHSLESIKNKIQLLKNESHEQYFYFKRHIVLKEEDFLDLNTFEEFDTKKYLRSLINEDFHLSITRIEDYFNSTIERMPKPDLLKQETSNIFYTLFSLLLDFCDKPADIQLLKQTFLFKINQVKYLEDFSLLVLTTLEELRILIEDNQIHHASENETIQQMTQYIERNFQKNISLTTLADTFHFNYNYVSKLFSQHYNTSFTDYLNSIRLNKARHLLLTSDSNLSEIADKCGYADLSYFSKLFKKYYGTSPSKYRRENQL</sequence>
<dbReference type="EMBL" id="JAFLVX010000037">
    <property type="protein sequence ID" value="MBO0477847.1"/>
    <property type="molecule type" value="Genomic_DNA"/>
</dbReference>
<comment type="subcellular location">
    <subcellularLocation>
        <location evidence="1">Cytoplasm</location>
    </subcellularLocation>
</comment>
<feature type="domain" description="Response regulatory" evidence="10">
    <location>
        <begin position="6"/>
        <end position="123"/>
    </location>
</feature>
<keyword evidence="2" id="KW-0963">Cytoplasm</keyword>
<dbReference type="InterPro" id="IPR001789">
    <property type="entry name" value="Sig_transdc_resp-reg_receiver"/>
</dbReference>
<dbReference type="PROSITE" id="PS01124">
    <property type="entry name" value="HTH_ARAC_FAMILY_2"/>
    <property type="match status" value="1"/>
</dbReference>
<dbReference type="Gene3D" id="1.10.10.60">
    <property type="entry name" value="Homeodomain-like"/>
    <property type="match status" value="2"/>
</dbReference>
<dbReference type="InterPro" id="IPR020449">
    <property type="entry name" value="Tscrpt_reg_AraC-type_HTH"/>
</dbReference>
<keyword evidence="6" id="KW-0238">DNA-binding</keyword>
<feature type="domain" description="HTH araC/xylS-type" evidence="9">
    <location>
        <begin position="406"/>
        <end position="504"/>
    </location>
</feature>
<gene>
    <name evidence="11" type="ORF">DOK76_12265</name>
</gene>
<dbReference type="SMART" id="SM00342">
    <property type="entry name" value="HTH_ARAC"/>
    <property type="match status" value="1"/>
</dbReference>
<evidence type="ECO:0000256" key="3">
    <source>
        <dbReference type="ARBA" id="ARBA00022553"/>
    </source>
</evidence>
<keyword evidence="12" id="KW-1185">Reference proteome</keyword>
<dbReference type="InterPro" id="IPR018060">
    <property type="entry name" value="HTH_AraC"/>
</dbReference>
<evidence type="ECO:0000256" key="8">
    <source>
        <dbReference type="PROSITE-ProRule" id="PRU00169"/>
    </source>
</evidence>
<accession>A0ABS3HVQ9</accession>
<dbReference type="InterPro" id="IPR018062">
    <property type="entry name" value="HTH_AraC-typ_CS"/>
</dbReference>
<evidence type="ECO:0000256" key="4">
    <source>
        <dbReference type="ARBA" id="ARBA00023012"/>
    </source>
</evidence>
<name>A0ABS3HVQ9_9ENTE</name>
<dbReference type="PANTHER" id="PTHR42713:SF3">
    <property type="entry name" value="TRANSCRIPTIONAL REGULATORY PROTEIN HPTR"/>
    <property type="match status" value="1"/>
</dbReference>